<keyword evidence="5" id="KW-0067">ATP-binding</keyword>
<reference evidence="7" key="1">
    <citation type="journal article" date="2021" name="IMA Fungus">
        <title>Genomic characterization of three marine fungi, including Emericellopsis atlantica sp. nov. with signatures of a generalist lifestyle and marine biomass degradation.</title>
        <authorList>
            <person name="Hagestad O.C."/>
            <person name="Hou L."/>
            <person name="Andersen J.H."/>
            <person name="Hansen E.H."/>
            <person name="Altermark B."/>
            <person name="Li C."/>
            <person name="Kuhnert E."/>
            <person name="Cox R.J."/>
            <person name="Crous P.W."/>
            <person name="Spatafora J.W."/>
            <person name="Lail K."/>
            <person name="Amirebrahimi M."/>
            <person name="Lipzen A."/>
            <person name="Pangilinan J."/>
            <person name="Andreopoulos W."/>
            <person name="Hayes R.D."/>
            <person name="Ng V."/>
            <person name="Grigoriev I.V."/>
            <person name="Jackson S.A."/>
            <person name="Sutton T.D.S."/>
            <person name="Dobson A.D.W."/>
            <person name="Rama T."/>
        </authorList>
    </citation>
    <scope>NUCLEOTIDE SEQUENCE</scope>
    <source>
        <strain evidence="7">TRa3180A</strain>
    </source>
</reference>
<dbReference type="SMART" id="SM00811">
    <property type="entry name" value="Alpha_kinase"/>
    <property type="match status" value="1"/>
</dbReference>
<dbReference type="Pfam" id="PF02816">
    <property type="entry name" value="Alpha_kinase"/>
    <property type="match status" value="1"/>
</dbReference>
<dbReference type="Gene3D" id="3.20.200.10">
    <property type="entry name" value="MHCK/EF2 kinase"/>
    <property type="match status" value="1"/>
</dbReference>
<accession>A0A9P7Z6A7</accession>
<dbReference type="InterPro" id="IPR004166">
    <property type="entry name" value="a-kinase_dom"/>
</dbReference>
<organism evidence="7 8">
    <name type="scientific">Calycina marina</name>
    <dbReference type="NCBI Taxonomy" id="1763456"/>
    <lineage>
        <taxon>Eukaryota</taxon>
        <taxon>Fungi</taxon>
        <taxon>Dikarya</taxon>
        <taxon>Ascomycota</taxon>
        <taxon>Pezizomycotina</taxon>
        <taxon>Leotiomycetes</taxon>
        <taxon>Helotiales</taxon>
        <taxon>Pezizellaceae</taxon>
        <taxon>Calycina</taxon>
    </lineage>
</organism>
<comment type="caution">
    <text evidence="7">The sequence shown here is derived from an EMBL/GenBank/DDBJ whole genome shotgun (WGS) entry which is preliminary data.</text>
</comment>
<dbReference type="EMBL" id="MU253819">
    <property type="protein sequence ID" value="KAG9246051.1"/>
    <property type="molecule type" value="Genomic_DNA"/>
</dbReference>
<name>A0A9P7Z6A7_9HELO</name>
<keyword evidence="2" id="KW-0808">Transferase</keyword>
<keyword evidence="3" id="KW-0547">Nucleotide-binding</keyword>
<evidence type="ECO:0000256" key="3">
    <source>
        <dbReference type="ARBA" id="ARBA00022741"/>
    </source>
</evidence>
<evidence type="ECO:0000256" key="5">
    <source>
        <dbReference type="ARBA" id="ARBA00022840"/>
    </source>
</evidence>
<evidence type="ECO:0000313" key="7">
    <source>
        <dbReference type="EMBL" id="KAG9246051.1"/>
    </source>
</evidence>
<keyword evidence="1" id="KW-0723">Serine/threonine-protein kinase</keyword>
<dbReference type="Proteomes" id="UP000887226">
    <property type="component" value="Unassembled WGS sequence"/>
</dbReference>
<dbReference type="InterPro" id="IPR051852">
    <property type="entry name" value="Alpha-type_PK"/>
</dbReference>
<dbReference type="InterPro" id="IPR011009">
    <property type="entry name" value="Kinase-like_dom_sf"/>
</dbReference>
<gene>
    <name evidence="7" type="ORF">BJ878DRAFT_417844</name>
</gene>
<dbReference type="GO" id="GO:0004674">
    <property type="term" value="F:protein serine/threonine kinase activity"/>
    <property type="evidence" value="ECO:0007669"/>
    <property type="project" value="UniProtKB-KW"/>
</dbReference>
<dbReference type="PANTHER" id="PTHR45992:SF11">
    <property type="entry name" value="ALPHA-TYPE PROTEIN KINASE DOMAIN-CONTAINING PROTEIN"/>
    <property type="match status" value="1"/>
</dbReference>
<keyword evidence="8" id="KW-1185">Reference proteome</keyword>
<proteinExistence type="predicted"/>
<dbReference type="AlphaFoldDB" id="A0A9P7Z6A7"/>
<evidence type="ECO:0000256" key="1">
    <source>
        <dbReference type="ARBA" id="ARBA00022527"/>
    </source>
</evidence>
<evidence type="ECO:0000259" key="6">
    <source>
        <dbReference type="PROSITE" id="PS51158"/>
    </source>
</evidence>
<dbReference type="PANTHER" id="PTHR45992">
    <property type="entry name" value="EUKARYOTIC ELONGATION FACTOR 2 KINASE-RELATED"/>
    <property type="match status" value="1"/>
</dbReference>
<dbReference type="PROSITE" id="PS51158">
    <property type="entry name" value="ALPHA_KINASE"/>
    <property type="match status" value="1"/>
</dbReference>
<evidence type="ECO:0000256" key="2">
    <source>
        <dbReference type="ARBA" id="ARBA00022679"/>
    </source>
</evidence>
<dbReference type="SUPFAM" id="SSF56112">
    <property type="entry name" value="Protein kinase-like (PK-like)"/>
    <property type="match status" value="1"/>
</dbReference>
<feature type="domain" description="Alpha-type protein kinase" evidence="6">
    <location>
        <begin position="1"/>
        <end position="213"/>
    </location>
</feature>
<evidence type="ECO:0000256" key="4">
    <source>
        <dbReference type="ARBA" id="ARBA00022777"/>
    </source>
</evidence>
<protein>
    <submittedName>
        <fullName evidence="7">Kinase-like domain-containing protein</fullName>
    </submittedName>
</protein>
<keyword evidence="4 7" id="KW-0418">Kinase</keyword>
<dbReference type="OrthoDB" id="301415at2759"/>
<evidence type="ECO:0000313" key="8">
    <source>
        <dbReference type="Proteomes" id="UP000887226"/>
    </source>
</evidence>
<sequence>MLAVSYIRGKDGSVAACDFGHLFGQGSFKYVYEGKFVKGPRTGSKCVFKVFKEGSVYASAYFAEELTVYQKTARIVKNFNSARIFEHSVGFSVPEIWTAENGSKGMVEPMLSNFRKFNSNSGAVIPFGRTGEAMQALSHFSYHISNGDTLFCDIQGAIHSNGDVTLTDPVVMSRKGRYGPTDLRDDGIRNFMELHQCGAYCRVDWNRPGSVPRRVVPHQVGTFMVRPSPQWQQQRAGLFPAGGHGQDYLHNLRVMERFNQK</sequence>
<dbReference type="GO" id="GO:0005524">
    <property type="term" value="F:ATP binding"/>
    <property type="evidence" value="ECO:0007669"/>
    <property type="project" value="UniProtKB-KW"/>
</dbReference>